<dbReference type="AlphaFoldDB" id="D1AXJ8"/>
<dbReference type="RefSeq" id="WP_012858579.1">
    <property type="nucleotide sequence ID" value="NC_013515.1"/>
</dbReference>
<name>D1AXJ8_STRM9</name>
<organism evidence="1 2">
    <name type="scientific">Streptobacillus moniliformis (strain ATCC 14647 / DSM 12112 / NCTC 10651 / 9901)</name>
    <dbReference type="NCBI Taxonomy" id="519441"/>
    <lineage>
        <taxon>Bacteria</taxon>
        <taxon>Fusobacteriati</taxon>
        <taxon>Fusobacteriota</taxon>
        <taxon>Fusobacteriia</taxon>
        <taxon>Fusobacteriales</taxon>
        <taxon>Leptotrichiaceae</taxon>
        <taxon>Streptobacillus</taxon>
    </lineage>
</organism>
<evidence type="ECO:0000313" key="2">
    <source>
        <dbReference type="Proteomes" id="UP000002072"/>
    </source>
</evidence>
<evidence type="ECO:0008006" key="3">
    <source>
        <dbReference type="Google" id="ProtNLM"/>
    </source>
</evidence>
<dbReference type="OrthoDB" id="6960201at2"/>
<dbReference type="Pfam" id="PF10711">
    <property type="entry name" value="DUF2513"/>
    <property type="match status" value="1"/>
</dbReference>
<sequence>MKLNLDLVRKILLYIEENGNDERGINVEIKGYTRLEIDYHICVLSEGNYLLLYEDKTPKRWTMKGHSYIENIRCKYIWEELKKDVELKGILTTSLDIIKDYGNKFIKDKLEL</sequence>
<dbReference type="KEGG" id="smf:Smon_0544"/>
<proteinExistence type="predicted"/>
<dbReference type="GeneID" id="29673309"/>
<evidence type="ECO:0000313" key="1">
    <source>
        <dbReference type="EMBL" id="ACZ01024.1"/>
    </source>
</evidence>
<protein>
    <recommendedName>
        <fullName evidence="3">DUF2513 domain-containing protein</fullName>
    </recommendedName>
</protein>
<gene>
    <name evidence="1" type="ordered locus">Smon_0544</name>
</gene>
<dbReference type="EMBL" id="CP001779">
    <property type="protein sequence ID" value="ACZ01024.1"/>
    <property type="molecule type" value="Genomic_DNA"/>
</dbReference>
<reference evidence="1 2" key="1">
    <citation type="journal article" date="2009" name="Stand. Genomic Sci.">
        <title>Complete genome sequence of Streptobacillus moniliformis type strain (9901T).</title>
        <authorList>
            <person name="Nolan M."/>
            <person name="Gronow S."/>
            <person name="Lapidus A."/>
            <person name="Ivanova N."/>
            <person name="Copeland A."/>
            <person name="Lucas S."/>
            <person name="Del Rio T.G."/>
            <person name="Chen F."/>
            <person name="Tice H."/>
            <person name="Pitluck S."/>
            <person name="Cheng J.F."/>
            <person name="Sims D."/>
            <person name="Meincke L."/>
            <person name="Bruce D."/>
            <person name="Goodwin L."/>
            <person name="Brettin T."/>
            <person name="Han C."/>
            <person name="Detter J.C."/>
            <person name="Ovchinikova G."/>
            <person name="Pati A."/>
            <person name="Mavromatis K."/>
            <person name="Mikhailova N."/>
            <person name="Chen A."/>
            <person name="Palaniappan K."/>
            <person name="Land M."/>
            <person name="Hauser L."/>
            <person name="Chang Y.J."/>
            <person name="Jeffries C.D."/>
            <person name="Rohde M."/>
            <person name="Sproer C."/>
            <person name="Goker M."/>
            <person name="Bristow J."/>
            <person name="Eisen J.A."/>
            <person name="Markowitz V."/>
            <person name="Hugenholtz P."/>
            <person name="Kyrpides N.C."/>
            <person name="Klenk H.P."/>
            <person name="Chain P."/>
        </authorList>
    </citation>
    <scope>NUCLEOTIDE SEQUENCE [LARGE SCALE GENOMIC DNA]</scope>
    <source>
        <strain evidence="2">ATCC 14647 / DSM 12112 / NCTC 10651 / 9901</strain>
    </source>
</reference>
<dbReference type="HOGENOM" id="CLU_139712_2_0_0"/>
<accession>D1AXJ8</accession>
<dbReference type="Proteomes" id="UP000002072">
    <property type="component" value="Chromosome"/>
</dbReference>
<keyword evidence="2" id="KW-1185">Reference proteome</keyword>
<dbReference type="InterPro" id="IPR019650">
    <property type="entry name" value="DUF2513"/>
</dbReference>